<proteinExistence type="predicted"/>
<evidence type="ECO:0008006" key="4">
    <source>
        <dbReference type="Google" id="ProtNLM"/>
    </source>
</evidence>
<name>A0A073IC48_9SPIT</name>
<organism evidence="2 3">
    <name type="scientific">Oxytricha trifallax</name>
    <dbReference type="NCBI Taxonomy" id="1172189"/>
    <lineage>
        <taxon>Eukaryota</taxon>
        <taxon>Sar</taxon>
        <taxon>Alveolata</taxon>
        <taxon>Ciliophora</taxon>
        <taxon>Intramacronucleata</taxon>
        <taxon>Spirotrichea</taxon>
        <taxon>Stichotrichia</taxon>
        <taxon>Sporadotrichida</taxon>
        <taxon>Oxytrichidae</taxon>
        <taxon>Oxytrichinae</taxon>
        <taxon>Oxytricha</taxon>
    </lineage>
</organism>
<evidence type="ECO:0000313" key="2">
    <source>
        <dbReference type="EMBL" id="KEJ82977.1"/>
    </source>
</evidence>
<feature type="compositionally biased region" description="Basic and acidic residues" evidence="1">
    <location>
        <begin position="165"/>
        <end position="178"/>
    </location>
</feature>
<evidence type="ECO:0000256" key="1">
    <source>
        <dbReference type="SAM" id="MobiDB-lite"/>
    </source>
</evidence>
<dbReference type="EMBL" id="ARYC01001485">
    <property type="protein sequence ID" value="KEJ82977.1"/>
    <property type="molecule type" value="Genomic_DNA"/>
</dbReference>
<dbReference type="Proteomes" id="UP000053232">
    <property type="component" value="Unassembled WGS sequence"/>
</dbReference>
<feature type="region of interest" description="Disordered" evidence="1">
    <location>
        <begin position="160"/>
        <end position="221"/>
    </location>
</feature>
<sequence length="221" mass="25487">MGKAYKADKVVIKQETNQVKDPEDCGVMAILIANHLALELVGEPIFQIFAKDWMNIQRYYLMFNLEVGLMKLEIGKSGVIVEEKTIEIIREKNNEMLWQAEMDENGTKNNNMISQIDMWDELVLKNSTEMQMELIKEEQEGRLSGINEEVDEVEGYLYQQSTLNEEDRKKSQGGDAKPKLIQSPIRVESENSENQIEQDSRGQEAKEKHELMDKDQVSNIT</sequence>
<comment type="caution">
    <text evidence="2">The sequence shown here is derived from an EMBL/GenBank/DDBJ whole genome shotgun (WGS) entry which is preliminary data.</text>
</comment>
<gene>
    <name evidence="2" type="ORF">OXYTRIMIC_420</name>
</gene>
<evidence type="ECO:0000313" key="3">
    <source>
        <dbReference type="Proteomes" id="UP000053232"/>
    </source>
</evidence>
<keyword evidence="3" id="KW-1185">Reference proteome</keyword>
<feature type="compositionally biased region" description="Basic and acidic residues" evidence="1">
    <location>
        <begin position="198"/>
        <end position="221"/>
    </location>
</feature>
<accession>A0A073IC48</accession>
<dbReference type="AlphaFoldDB" id="A0A073IC48"/>
<protein>
    <recommendedName>
        <fullName evidence="4">Ubiquitin-like protease family profile domain-containing protein</fullName>
    </recommendedName>
</protein>
<reference evidence="3" key="1">
    <citation type="journal article" date="2014" name="Cell">
        <title>The Architecture of a Scrambled Genome Reveals Massive Levels of Genomic Rearrangement during Development.</title>
        <authorList>
            <person name="Chen X."/>
            <person name="Bracht J.R."/>
            <person name="Goldman A.D."/>
            <person name="Dolzhenko E."/>
            <person name="Clay D.M."/>
            <person name="Swart E.C."/>
            <person name="Perlman D.H."/>
            <person name="Doak T.G."/>
            <person name="Stuart A."/>
            <person name="Amemiya C.T."/>
            <person name="Sebra R.P."/>
            <person name="Landweber L.F."/>
        </authorList>
    </citation>
    <scope>NUCLEOTIDE SEQUENCE [LARGE SCALE GENOMIC DNA]</scope>
    <source>
        <strain evidence="3">JRB310</strain>
    </source>
</reference>